<protein>
    <recommendedName>
        <fullName evidence="8">Ammonium transporter</fullName>
    </recommendedName>
</protein>
<dbReference type="RefSeq" id="WP_011187571.1">
    <property type="nucleotide sequence ID" value="NC_006138.1"/>
</dbReference>
<feature type="transmembrane region" description="Helical" evidence="8">
    <location>
        <begin position="328"/>
        <end position="350"/>
    </location>
</feature>
<dbReference type="Proteomes" id="UP000000602">
    <property type="component" value="Chromosome"/>
</dbReference>
<sequence length="443" mass="46591">MTRRAGIKFTGIGLAFLSLSVTGQPVHGAEQELTHSVAEIAYGLDTLYLLLSGAMVMWMAAGFSMLECGLVRSKNVVEILTKNITLFAIASIACLLVGYNIMYGDGGSILPSFSFLVGGDHSPADISLGGENHYSRIADFFFQVVFVATAMSVVSGAIAERMKLWAFLLFAVVMCSAIYPVQGYWKWGGGFLDHLGFLDFAGSGVVHLCGASAALAGVLLLGPRLGKYKNGRIKAIPGSNLPLASLGTFILWFGWFGFNGGSQLRISTVSDANAVAMAFANTNMAAAGGLLAALILSRIWFGKADLTMALNGALAGLVAITAEPVTPSLLTATGVGAVAGILVVISIILLDKAHIDDPVGAISVHGVSGIWGLLAVTITNPEASLIAQLIGITTIFSWVFITSIITWFAIKKVMGLRISPEEEHEGVDLCECGLTAYPEFTKD</sequence>
<evidence type="ECO:0000256" key="2">
    <source>
        <dbReference type="ARBA" id="ARBA00005887"/>
    </source>
</evidence>
<dbReference type="GO" id="GO:0097272">
    <property type="term" value="P:ammonium homeostasis"/>
    <property type="evidence" value="ECO:0007669"/>
    <property type="project" value="TreeGrafter"/>
</dbReference>
<accession>Q6ARH0</accession>
<evidence type="ECO:0000256" key="8">
    <source>
        <dbReference type="RuleBase" id="RU362002"/>
    </source>
</evidence>
<evidence type="ECO:0000256" key="1">
    <source>
        <dbReference type="ARBA" id="ARBA00004141"/>
    </source>
</evidence>
<evidence type="ECO:0000256" key="3">
    <source>
        <dbReference type="ARBA" id="ARBA00022448"/>
    </source>
</evidence>
<evidence type="ECO:0000313" key="11">
    <source>
        <dbReference type="Proteomes" id="UP000000602"/>
    </source>
</evidence>
<organism evidence="10 11">
    <name type="scientific">Desulfotalea psychrophila (strain LSv54 / DSM 12343)</name>
    <dbReference type="NCBI Taxonomy" id="177439"/>
    <lineage>
        <taxon>Bacteria</taxon>
        <taxon>Pseudomonadati</taxon>
        <taxon>Thermodesulfobacteriota</taxon>
        <taxon>Desulfobulbia</taxon>
        <taxon>Desulfobulbales</taxon>
        <taxon>Desulfocapsaceae</taxon>
        <taxon>Desulfotalea</taxon>
    </lineage>
</organism>
<dbReference type="InterPro" id="IPR019879">
    <property type="entry name" value="Ammonium_transptr_marine"/>
</dbReference>
<dbReference type="AlphaFoldDB" id="Q6ARH0"/>
<feature type="domain" description="Ammonium transporter AmtB-like" evidence="9">
    <location>
        <begin position="48"/>
        <end position="437"/>
    </location>
</feature>
<keyword evidence="3 8" id="KW-0813">Transport</keyword>
<dbReference type="InterPro" id="IPR029020">
    <property type="entry name" value="Ammonium/urea_transptr"/>
</dbReference>
<comment type="similarity">
    <text evidence="2 8">Belongs to the ammonia transporter channel (TC 1.A.11.2) family.</text>
</comment>
<dbReference type="GO" id="GO:0005886">
    <property type="term" value="C:plasma membrane"/>
    <property type="evidence" value="ECO:0007669"/>
    <property type="project" value="UniProtKB-SubCell"/>
</dbReference>
<feature type="transmembrane region" description="Helical" evidence="8">
    <location>
        <begin position="385"/>
        <end position="410"/>
    </location>
</feature>
<feature type="transmembrane region" description="Helical" evidence="8">
    <location>
        <begin position="165"/>
        <end position="185"/>
    </location>
</feature>
<dbReference type="SUPFAM" id="SSF111352">
    <property type="entry name" value="Ammonium transporter"/>
    <property type="match status" value="1"/>
</dbReference>
<feature type="transmembrane region" description="Helical" evidence="8">
    <location>
        <begin position="197"/>
        <end position="221"/>
    </location>
</feature>
<dbReference type="PANTHER" id="PTHR11730">
    <property type="entry name" value="AMMONIUM TRANSPORTER"/>
    <property type="match status" value="1"/>
</dbReference>
<dbReference type="eggNOG" id="COG0004">
    <property type="taxonomic scope" value="Bacteria"/>
</dbReference>
<dbReference type="InterPro" id="IPR001905">
    <property type="entry name" value="Ammonium_transpt"/>
</dbReference>
<feature type="transmembrane region" description="Helical" evidence="8">
    <location>
        <begin position="140"/>
        <end position="158"/>
    </location>
</feature>
<evidence type="ECO:0000256" key="5">
    <source>
        <dbReference type="ARBA" id="ARBA00022989"/>
    </source>
</evidence>
<evidence type="ECO:0000259" key="9">
    <source>
        <dbReference type="Pfam" id="PF00909"/>
    </source>
</evidence>
<dbReference type="Pfam" id="PF00909">
    <property type="entry name" value="Ammonium_transp"/>
    <property type="match status" value="1"/>
</dbReference>
<gene>
    <name evidence="10" type="ordered locus">DP0326</name>
</gene>
<dbReference type="InterPro" id="IPR024041">
    <property type="entry name" value="NH4_transpt_AmtB-like_dom"/>
</dbReference>
<keyword evidence="7 8" id="KW-0924">Ammonia transport</keyword>
<keyword evidence="4 8" id="KW-0812">Transmembrane</keyword>
<evidence type="ECO:0000256" key="6">
    <source>
        <dbReference type="ARBA" id="ARBA00023136"/>
    </source>
</evidence>
<dbReference type="InterPro" id="IPR018047">
    <property type="entry name" value="Ammonium_transpt_CS"/>
</dbReference>
<dbReference type="STRING" id="177439.DP0326"/>
<evidence type="ECO:0000313" key="10">
    <source>
        <dbReference type="EMBL" id="CAG35055.1"/>
    </source>
</evidence>
<dbReference type="PANTHER" id="PTHR11730:SF62">
    <property type="entry name" value="AMMONIUM TRANSPORTER SLL1017-RELATED"/>
    <property type="match status" value="1"/>
</dbReference>
<dbReference type="PROSITE" id="PS01219">
    <property type="entry name" value="AMMONIUM_TRANSP"/>
    <property type="match status" value="1"/>
</dbReference>
<evidence type="ECO:0000256" key="4">
    <source>
        <dbReference type="ARBA" id="ARBA00022692"/>
    </source>
</evidence>
<feature type="transmembrane region" description="Helical" evidence="8">
    <location>
        <begin position="304"/>
        <end position="322"/>
    </location>
</feature>
<name>Q6ARH0_DESPS</name>
<proteinExistence type="inferred from homology"/>
<dbReference type="OrthoDB" id="9814202at2"/>
<keyword evidence="5 8" id="KW-1133">Transmembrane helix</keyword>
<reference evidence="11" key="1">
    <citation type="journal article" date="2004" name="Environ. Microbiol.">
        <title>The genome of Desulfotalea psychrophila, a sulfate-reducing bacterium from permanently cold Arctic sediments.</title>
        <authorList>
            <person name="Rabus R."/>
            <person name="Ruepp A."/>
            <person name="Frickey T."/>
            <person name="Rattei T."/>
            <person name="Fartmann B."/>
            <person name="Stark M."/>
            <person name="Bauer M."/>
            <person name="Zibat A."/>
            <person name="Lombardot T."/>
            <person name="Becker I."/>
            <person name="Amann J."/>
            <person name="Gellner K."/>
            <person name="Teeling H."/>
            <person name="Leuschner W.D."/>
            <person name="Gloeckner F.-O."/>
            <person name="Lupas A.N."/>
            <person name="Amann R."/>
            <person name="Klenk H.-P."/>
        </authorList>
    </citation>
    <scope>NUCLEOTIDE SEQUENCE [LARGE SCALE GENOMIC DNA]</scope>
    <source>
        <strain evidence="11">DSM 12343 / LSv54</strain>
    </source>
</reference>
<dbReference type="GO" id="GO:0008519">
    <property type="term" value="F:ammonium channel activity"/>
    <property type="evidence" value="ECO:0007669"/>
    <property type="project" value="InterPro"/>
</dbReference>
<keyword evidence="11" id="KW-1185">Reference proteome</keyword>
<dbReference type="KEGG" id="dps:DP0326"/>
<feature type="transmembrane region" description="Helical" evidence="8">
    <location>
        <begin position="362"/>
        <end position="379"/>
    </location>
</feature>
<dbReference type="HOGENOM" id="CLU_000445_33_1_7"/>
<dbReference type="NCBIfam" id="TIGR00836">
    <property type="entry name" value="amt"/>
    <property type="match status" value="1"/>
</dbReference>
<feature type="transmembrane region" description="Helical" evidence="8">
    <location>
        <begin position="47"/>
        <end position="71"/>
    </location>
</feature>
<feature type="transmembrane region" description="Helical" evidence="8">
    <location>
        <begin position="241"/>
        <end position="258"/>
    </location>
</feature>
<feature type="transmembrane region" description="Helical" evidence="8">
    <location>
        <begin position="83"/>
        <end position="102"/>
    </location>
</feature>
<feature type="transmembrane region" description="Helical" evidence="8">
    <location>
        <begin position="278"/>
        <end position="297"/>
    </location>
</feature>
<comment type="subcellular location">
    <subcellularLocation>
        <location evidence="8">Cell membrane</location>
        <topology evidence="8">Multi-pass membrane protein</topology>
    </subcellularLocation>
    <subcellularLocation>
        <location evidence="1">Membrane</location>
        <topology evidence="1">Multi-pass membrane protein</topology>
    </subcellularLocation>
</comment>
<dbReference type="EMBL" id="CR522870">
    <property type="protein sequence ID" value="CAG35055.1"/>
    <property type="molecule type" value="Genomic_DNA"/>
</dbReference>
<evidence type="ECO:0000256" key="7">
    <source>
        <dbReference type="ARBA" id="ARBA00023177"/>
    </source>
</evidence>
<dbReference type="Gene3D" id="1.10.3430.10">
    <property type="entry name" value="Ammonium transporter AmtB like domains"/>
    <property type="match status" value="1"/>
</dbReference>
<keyword evidence="6 8" id="KW-0472">Membrane</keyword>
<dbReference type="NCBIfam" id="TIGR03644">
    <property type="entry name" value="marine_trans_1"/>
    <property type="match status" value="1"/>
</dbReference>